<keyword evidence="3" id="KW-0547">Nucleotide-binding</keyword>
<dbReference type="GO" id="GO:0005634">
    <property type="term" value="C:nucleus"/>
    <property type="evidence" value="ECO:0007669"/>
    <property type="project" value="TreeGrafter"/>
</dbReference>
<name>A0A5N6JAR6_9EURO</name>
<dbReference type="InterPro" id="IPR000719">
    <property type="entry name" value="Prot_kinase_dom"/>
</dbReference>
<dbReference type="GO" id="GO:0043484">
    <property type="term" value="P:regulation of RNA splicing"/>
    <property type="evidence" value="ECO:0007669"/>
    <property type="project" value="TreeGrafter"/>
</dbReference>
<gene>
    <name evidence="7" type="ORF">BDV30DRAFT_236182</name>
</gene>
<dbReference type="GO" id="GO:0004674">
    <property type="term" value="F:protein serine/threonine kinase activity"/>
    <property type="evidence" value="ECO:0007669"/>
    <property type="project" value="UniProtKB-KW"/>
</dbReference>
<keyword evidence="4 7" id="KW-0418">Kinase</keyword>
<protein>
    <submittedName>
        <fullName evidence="7">Kinase-like domain-containing protein</fullName>
    </submittedName>
</protein>
<evidence type="ECO:0000256" key="2">
    <source>
        <dbReference type="ARBA" id="ARBA00022679"/>
    </source>
</evidence>
<sequence length="207" mass="24115">MLNVEDESILVDFENAEMSDPSPRKIVGNRTIYCSRKLKTPKNHDRPVLADFGEARFGSDTGTYCDDVQPFIYRAPEVLLRLPWNEKIDIWNLTAWGLFEQGYLFNARDANQQHSESHHLTEMIAYLGPSPREMLGKSKYANNFFDTSGKWKGLAEIPSKTLKNVEGNLHEEHQANFLQFMRRMLRWRQEERPSAKELLSDPWLRSP</sequence>
<dbReference type="InterPro" id="IPR051175">
    <property type="entry name" value="CLK_kinases"/>
</dbReference>
<dbReference type="SUPFAM" id="SSF56112">
    <property type="entry name" value="Protein kinase-like (PK-like)"/>
    <property type="match status" value="1"/>
</dbReference>
<keyword evidence="2" id="KW-0808">Transferase</keyword>
<feature type="domain" description="Protein kinase" evidence="6">
    <location>
        <begin position="1"/>
        <end position="204"/>
    </location>
</feature>
<evidence type="ECO:0000256" key="4">
    <source>
        <dbReference type="ARBA" id="ARBA00022777"/>
    </source>
</evidence>
<dbReference type="PANTHER" id="PTHR45646">
    <property type="entry name" value="SERINE/THREONINE-PROTEIN KINASE DOA-RELATED"/>
    <property type="match status" value="1"/>
</dbReference>
<evidence type="ECO:0000256" key="5">
    <source>
        <dbReference type="ARBA" id="ARBA00022840"/>
    </source>
</evidence>
<reference evidence="7 8" key="1">
    <citation type="submission" date="2019-04" db="EMBL/GenBank/DDBJ databases">
        <title>Fungal friends and foes A comparative genomics study of 23 Aspergillus species from section Flavi.</title>
        <authorList>
            <consortium name="DOE Joint Genome Institute"/>
            <person name="Kjaerbolling I."/>
            <person name="Vesth T.C."/>
            <person name="Frisvad J.C."/>
            <person name="Nybo J.L."/>
            <person name="Theobald S."/>
            <person name="Kildgaard S."/>
            <person name="Petersen T.I."/>
            <person name="Kuo A."/>
            <person name="Sato A."/>
            <person name="Lyhne E.K."/>
            <person name="Kogle M.E."/>
            <person name="Wiebenga A."/>
            <person name="Kun R.S."/>
            <person name="Lubbers R.J."/>
            <person name="Makela M.R."/>
            <person name="Barry K."/>
            <person name="Chovatia M."/>
            <person name="Clum A."/>
            <person name="Daum C."/>
            <person name="Haridas S."/>
            <person name="He G."/>
            <person name="LaButti K."/>
            <person name="Lipzen A."/>
            <person name="Mondo S."/>
            <person name="Pangilinan J."/>
            <person name="Riley R."/>
            <person name="Salamov A."/>
            <person name="Simmons B.A."/>
            <person name="Magnuson J.K."/>
            <person name="Henrissat B."/>
            <person name="Mortensen U.H."/>
            <person name="Larsen T.O."/>
            <person name="De vries R.P."/>
            <person name="Grigoriev I.V."/>
            <person name="Machida M."/>
            <person name="Baker S.E."/>
            <person name="Andersen M.R."/>
        </authorList>
    </citation>
    <scope>NUCLEOTIDE SEQUENCE [LARGE SCALE GENOMIC DNA]</scope>
    <source>
        <strain evidence="7 8">CBS 117635</strain>
    </source>
</reference>
<dbReference type="GO" id="GO:0005524">
    <property type="term" value="F:ATP binding"/>
    <property type="evidence" value="ECO:0007669"/>
    <property type="project" value="UniProtKB-KW"/>
</dbReference>
<accession>A0A5N6JAR6</accession>
<keyword evidence="8" id="KW-1185">Reference proteome</keyword>
<dbReference type="Pfam" id="PF00069">
    <property type="entry name" value="Pkinase"/>
    <property type="match status" value="1"/>
</dbReference>
<organism evidence="7 8">
    <name type="scientific">Aspergillus minisclerotigenes</name>
    <dbReference type="NCBI Taxonomy" id="656917"/>
    <lineage>
        <taxon>Eukaryota</taxon>
        <taxon>Fungi</taxon>
        <taxon>Dikarya</taxon>
        <taxon>Ascomycota</taxon>
        <taxon>Pezizomycotina</taxon>
        <taxon>Eurotiomycetes</taxon>
        <taxon>Eurotiomycetidae</taxon>
        <taxon>Eurotiales</taxon>
        <taxon>Aspergillaceae</taxon>
        <taxon>Aspergillus</taxon>
        <taxon>Aspergillus subgen. Circumdati</taxon>
    </lineage>
</organism>
<dbReference type="EMBL" id="ML732779">
    <property type="protein sequence ID" value="KAB8275936.1"/>
    <property type="molecule type" value="Genomic_DNA"/>
</dbReference>
<proteinExistence type="predicted"/>
<keyword evidence="5" id="KW-0067">ATP-binding</keyword>
<dbReference type="AlphaFoldDB" id="A0A5N6JAR6"/>
<dbReference type="PANTHER" id="PTHR45646:SF11">
    <property type="entry name" value="SERINE_THREONINE-PROTEIN KINASE DOA"/>
    <property type="match status" value="1"/>
</dbReference>
<evidence type="ECO:0000313" key="7">
    <source>
        <dbReference type="EMBL" id="KAB8275936.1"/>
    </source>
</evidence>
<dbReference type="InterPro" id="IPR011009">
    <property type="entry name" value="Kinase-like_dom_sf"/>
</dbReference>
<evidence type="ECO:0000259" key="6">
    <source>
        <dbReference type="PROSITE" id="PS50011"/>
    </source>
</evidence>
<evidence type="ECO:0000313" key="8">
    <source>
        <dbReference type="Proteomes" id="UP000326289"/>
    </source>
</evidence>
<evidence type="ECO:0000256" key="3">
    <source>
        <dbReference type="ARBA" id="ARBA00022741"/>
    </source>
</evidence>
<dbReference type="Gene3D" id="1.10.510.10">
    <property type="entry name" value="Transferase(Phosphotransferase) domain 1"/>
    <property type="match status" value="1"/>
</dbReference>
<dbReference type="PROSITE" id="PS50011">
    <property type="entry name" value="PROTEIN_KINASE_DOM"/>
    <property type="match status" value="1"/>
</dbReference>
<keyword evidence="1" id="KW-0723">Serine/threonine-protein kinase</keyword>
<dbReference type="Proteomes" id="UP000326289">
    <property type="component" value="Unassembled WGS sequence"/>
</dbReference>
<evidence type="ECO:0000256" key="1">
    <source>
        <dbReference type="ARBA" id="ARBA00022527"/>
    </source>
</evidence>